<dbReference type="PANTHER" id="PTHR31286">
    <property type="entry name" value="GLYCINE-RICH CELL WALL STRUCTURAL PROTEIN 1.8-LIKE"/>
    <property type="match status" value="1"/>
</dbReference>
<dbReference type="EMBL" id="BPVZ01000051">
    <property type="protein sequence ID" value="GKV18821.1"/>
    <property type="molecule type" value="Genomic_DNA"/>
</dbReference>
<dbReference type="AlphaFoldDB" id="A0AAV5K6C0"/>
<dbReference type="PANTHER" id="PTHR31286:SF99">
    <property type="entry name" value="DUF4283 DOMAIN-CONTAINING PROTEIN"/>
    <property type="match status" value="1"/>
</dbReference>
<gene>
    <name evidence="2" type="ORF">SLEP1_g29153</name>
</gene>
<dbReference type="InterPro" id="IPR040256">
    <property type="entry name" value="At4g02000-like"/>
</dbReference>
<organism evidence="2 3">
    <name type="scientific">Rubroshorea leprosula</name>
    <dbReference type="NCBI Taxonomy" id="152421"/>
    <lineage>
        <taxon>Eukaryota</taxon>
        <taxon>Viridiplantae</taxon>
        <taxon>Streptophyta</taxon>
        <taxon>Embryophyta</taxon>
        <taxon>Tracheophyta</taxon>
        <taxon>Spermatophyta</taxon>
        <taxon>Magnoliopsida</taxon>
        <taxon>eudicotyledons</taxon>
        <taxon>Gunneridae</taxon>
        <taxon>Pentapetalae</taxon>
        <taxon>rosids</taxon>
        <taxon>malvids</taxon>
        <taxon>Malvales</taxon>
        <taxon>Dipterocarpaceae</taxon>
        <taxon>Rubroshorea</taxon>
    </lineage>
</organism>
<evidence type="ECO:0000259" key="1">
    <source>
        <dbReference type="Pfam" id="PF14111"/>
    </source>
</evidence>
<comment type="caution">
    <text evidence="2">The sequence shown here is derived from an EMBL/GenBank/DDBJ whole genome shotgun (WGS) entry which is preliminary data.</text>
</comment>
<protein>
    <recommendedName>
        <fullName evidence="1">DUF4283 domain-containing protein</fullName>
    </recommendedName>
</protein>
<dbReference type="Proteomes" id="UP001054252">
    <property type="component" value="Unassembled WGS sequence"/>
</dbReference>
<dbReference type="Pfam" id="PF14111">
    <property type="entry name" value="DUF4283"/>
    <property type="match status" value="1"/>
</dbReference>
<name>A0AAV5K6C0_9ROSI</name>
<evidence type="ECO:0000313" key="2">
    <source>
        <dbReference type="EMBL" id="GKV18821.1"/>
    </source>
</evidence>
<proteinExistence type="predicted"/>
<dbReference type="InterPro" id="IPR025558">
    <property type="entry name" value="DUF4283"/>
</dbReference>
<sequence length="653" mass="73798">MAISNALSLIFPSSQENDLLAWSVKRVKNVNSIVSASTQEEHMAKVEANPLSYTDKLLCDGSTKSSDMDLSFDAFLEYLDEESAIDDDLDDPTPIILFSKEEKKHMREPWKNALIIKTSSKTVGYNFLYGSLKTQWKLASKWDCIDLGYDFFLVRFQVHEDLNKVINGSPWFVGTNYLTIRPWEPNFKLEIATFLHTVVWAQLSSLSAKYYDLTSLQRISNSIGTLQRMDAHTAHHTHGQYARVCVRIDLDKPLFKLLRLGKICQKVVYEGSKGLCFACGPIGHRKEPHLFLLNFLWRLVMNKPMVASPTPQLSPNLKVLLVNNNHVISMEEALELMLSREKKTHPLWKERDLFKSSCNPLLTLKSIDLNPLALKEDQTVLIDQCKVLKLESTFEQPGIEEKKGPYPTFEIPSSSMVRESPNFRNNGQNGEDPCYRQVLNPAQNDGDGLRLPDAFVPHLGGLNDVDAQGNYGANLLSWNCRDVAKFEFKRHITDLKNQHAPSIMLILKTKLSGQDVKEVATNCGFPCIHVVDSDGKAGGLWLLWDDVEACVDVITSTFQSIHAIVKAHDLTFLDNSPTEKEIQDALFELKPFKALGPYGLHLGFFQRMWDSMRSTLCSGIGNIFSSTSIPTDWNECLITLIPKIKAPEIVQQF</sequence>
<evidence type="ECO:0000313" key="3">
    <source>
        <dbReference type="Proteomes" id="UP001054252"/>
    </source>
</evidence>
<keyword evidence="3" id="KW-1185">Reference proteome</keyword>
<accession>A0AAV5K6C0</accession>
<feature type="domain" description="DUF4283" evidence="1">
    <location>
        <begin position="108"/>
        <end position="190"/>
    </location>
</feature>
<reference evidence="2 3" key="1">
    <citation type="journal article" date="2021" name="Commun. Biol.">
        <title>The genome of Shorea leprosula (Dipterocarpaceae) highlights the ecological relevance of drought in aseasonal tropical rainforests.</title>
        <authorList>
            <person name="Ng K.K.S."/>
            <person name="Kobayashi M.J."/>
            <person name="Fawcett J.A."/>
            <person name="Hatakeyama M."/>
            <person name="Paape T."/>
            <person name="Ng C.H."/>
            <person name="Ang C.C."/>
            <person name="Tnah L.H."/>
            <person name="Lee C.T."/>
            <person name="Nishiyama T."/>
            <person name="Sese J."/>
            <person name="O'Brien M.J."/>
            <person name="Copetti D."/>
            <person name="Mohd Noor M.I."/>
            <person name="Ong R.C."/>
            <person name="Putra M."/>
            <person name="Sireger I.Z."/>
            <person name="Indrioko S."/>
            <person name="Kosugi Y."/>
            <person name="Izuno A."/>
            <person name="Isagi Y."/>
            <person name="Lee S.L."/>
            <person name="Shimizu K.K."/>
        </authorList>
    </citation>
    <scope>NUCLEOTIDE SEQUENCE [LARGE SCALE GENOMIC DNA]</scope>
    <source>
        <strain evidence="2">214</strain>
    </source>
</reference>